<organism evidence="5 6">
    <name type="scientific">Batrachochytrium salamandrivorans</name>
    <dbReference type="NCBI Taxonomy" id="1357716"/>
    <lineage>
        <taxon>Eukaryota</taxon>
        <taxon>Fungi</taxon>
        <taxon>Fungi incertae sedis</taxon>
        <taxon>Chytridiomycota</taxon>
        <taxon>Chytridiomycota incertae sedis</taxon>
        <taxon>Chytridiomycetes</taxon>
        <taxon>Rhizophydiales</taxon>
        <taxon>Rhizophydiales incertae sedis</taxon>
        <taxon>Batrachochytrium</taxon>
    </lineage>
</organism>
<feature type="domain" description="FANCL UBC-like" evidence="4">
    <location>
        <begin position="247"/>
        <end position="335"/>
    </location>
</feature>
<dbReference type="InterPro" id="IPR043003">
    <property type="entry name" value="FANCL_d3_sf"/>
</dbReference>
<reference evidence="5 6" key="1">
    <citation type="submission" date="2021-02" db="EMBL/GenBank/DDBJ databases">
        <title>Variation within the Batrachochytrium salamandrivorans European outbreak.</title>
        <authorList>
            <person name="Kelly M."/>
            <person name="Pasmans F."/>
            <person name="Shea T.P."/>
            <person name="Munoz J.F."/>
            <person name="Carranza S."/>
            <person name="Cuomo C.A."/>
            <person name="Martel A."/>
        </authorList>
    </citation>
    <scope>NUCLEOTIDE SEQUENCE [LARGE SCALE GENOMIC DNA]</scope>
    <source>
        <strain evidence="5 6">AMFP18/2</strain>
    </source>
</reference>
<dbReference type="Gene3D" id="3.10.110.20">
    <property type="entry name" value="RWD domain-like"/>
    <property type="match status" value="1"/>
</dbReference>
<sequence length="432" mass="48137">MPNKTIFENSPIFISDSRVFISRSLLVVYIYIAGLSFTLCFPYSATRPAPPKSVMINMDEGEVIVLSDQHKLIMVSSTRECLFTPDRLMVHVNQNRNARPYIGDGSRVANSNDNGLVLMVPASDLAHLNPQKQRSDTADNAVTKPTQPSIEQKALPFPFIYHMMTELVAIGMDRIAKIDNVFRSISFNVGDQAGRTHLLAVTVTQDYPLSPPRCHTDLPVPMDMSQVKTVQDALHVYEQEVDLYDGLWTEFEDIDAHAHVVEKTVTSRRIALGPHCTMTIELEALNPRAFPTHISFLGSDKATAELDRKLALHSCKWAPSLSVMDNLELVLEAKLSRTNATDLALTEHDLANATSSYECGICLSLYLGEEANQDNTPKFHCPNTKCSQAFHGECIREWLQSVPGTRQGLYLLIGPCPFCEAQLAIESMSAWR</sequence>
<evidence type="ECO:0000256" key="1">
    <source>
        <dbReference type="SAM" id="Phobius"/>
    </source>
</evidence>
<dbReference type="InterPro" id="IPR026848">
    <property type="entry name" value="Fancl"/>
</dbReference>
<dbReference type="InterPro" id="IPR043898">
    <property type="entry name" value="FANCL_d2"/>
</dbReference>
<dbReference type="CDD" id="cd23831">
    <property type="entry name" value="DRWD-N_FANCL"/>
    <property type="match status" value="1"/>
</dbReference>
<evidence type="ECO:0000313" key="5">
    <source>
        <dbReference type="EMBL" id="KAH6588296.1"/>
    </source>
</evidence>
<dbReference type="InterPro" id="IPR044037">
    <property type="entry name" value="FANCL_d3"/>
</dbReference>
<dbReference type="InterPro" id="IPR026850">
    <property type="entry name" value="FANCL_C"/>
</dbReference>
<dbReference type="InterPro" id="IPR013083">
    <property type="entry name" value="Znf_RING/FYVE/PHD"/>
</dbReference>
<evidence type="ECO:0000259" key="2">
    <source>
        <dbReference type="Pfam" id="PF11793"/>
    </source>
</evidence>
<proteinExistence type="predicted"/>
<keyword evidence="6" id="KW-1185">Reference proteome</keyword>
<evidence type="ECO:0008006" key="7">
    <source>
        <dbReference type="Google" id="ProtNLM"/>
    </source>
</evidence>
<dbReference type="Pfam" id="PF18891">
    <property type="entry name" value="FANCL_d3"/>
    <property type="match status" value="1"/>
</dbReference>
<dbReference type="SUPFAM" id="SSF57850">
    <property type="entry name" value="RING/U-box"/>
    <property type="match status" value="1"/>
</dbReference>
<feature type="domain" description="FANCL C-terminal" evidence="2">
    <location>
        <begin position="356"/>
        <end position="426"/>
    </location>
</feature>
<dbReference type="PANTHER" id="PTHR13206:SF0">
    <property type="entry name" value="E3 UBIQUITIN-PROTEIN LIGASE FANCL"/>
    <property type="match status" value="1"/>
</dbReference>
<dbReference type="Proteomes" id="UP001648503">
    <property type="component" value="Unassembled WGS sequence"/>
</dbReference>
<dbReference type="PANTHER" id="PTHR13206">
    <property type="entry name" value="UBIQUITIN LIGASE PROTEIN PHF9 FANCONI ANEMIA GROUP L PROTEIN"/>
    <property type="match status" value="1"/>
</dbReference>
<evidence type="ECO:0000259" key="4">
    <source>
        <dbReference type="Pfam" id="PF18891"/>
    </source>
</evidence>
<name>A0ABQ8EXI4_9FUNG</name>
<feature type="transmembrane region" description="Helical" evidence="1">
    <location>
        <begin position="20"/>
        <end position="45"/>
    </location>
</feature>
<keyword evidence="1" id="KW-0472">Membrane</keyword>
<keyword evidence="1" id="KW-0812">Transmembrane</keyword>
<dbReference type="EMBL" id="JAFCIX010000527">
    <property type="protein sequence ID" value="KAH6588296.1"/>
    <property type="molecule type" value="Genomic_DNA"/>
</dbReference>
<keyword evidence="1" id="KW-1133">Transmembrane helix</keyword>
<dbReference type="Pfam" id="PF11793">
    <property type="entry name" value="FANCL_C"/>
    <property type="match status" value="1"/>
</dbReference>
<gene>
    <name evidence="5" type="ORF">BASA50_010847</name>
</gene>
<dbReference type="Gene3D" id="3.10.110.10">
    <property type="entry name" value="Ubiquitin Conjugating Enzyme"/>
    <property type="match status" value="1"/>
</dbReference>
<accession>A0ABQ8EXI4</accession>
<dbReference type="InterPro" id="IPR016135">
    <property type="entry name" value="UBQ-conjugating_enzyme/RWD"/>
</dbReference>
<evidence type="ECO:0000313" key="6">
    <source>
        <dbReference type="Proteomes" id="UP001648503"/>
    </source>
</evidence>
<comment type="caution">
    <text evidence="5">The sequence shown here is derived from an EMBL/GenBank/DDBJ whole genome shotgun (WGS) entry which is preliminary data.</text>
</comment>
<dbReference type="Gene3D" id="3.30.40.10">
    <property type="entry name" value="Zinc/RING finger domain, C3HC4 (zinc finger)"/>
    <property type="match status" value="1"/>
</dbReference>
<protein>
    <recommendedName>
        <fullName evidence="7">RING-type domain-containing protein</fullName>
    </recommendedName>
</protein>
<dbReference type="CDD" id="cd23832">
    <property type="entry name" value="DRWD-C_FANCL"/>
    <property type="match status" value="1"/>
</dbReference>
<feature type="domain" description="FANCL UBC-like" evidence="3">
    <location>
        <begin position="163"/>
        <end position="242"/>
    </location>
</feature>
<dbReference type="SMART" id="SM01197">
    <property type="entry name" value="FANCL_C"/>
    <property type="match status" value="1"/>
</dbReference>
<evidence type="ECO:0000259" key="3">
    <source>
        <dbReference type="Pfam" id="PF18890"/>
    </source>
</evidence>
<dbReference type="Pfam" id="PF18890">
    <property type="entry name" value="FANCL_d2"/>
    <property type="match status" value="1"/>
</dbReference>